<feature type="chain" id="PRO_5046672139" evidence="3">
    <location>
        <begin position="26"/>
        <end position="275"/>
    </location>
</feature>
<accession>A0ABV4JSA4</accession>
<dbReference type="RefSeq" id="WP_027361898.1">
    <property type="nucleotide sequence ID" value="NZ_JBFSOO010000001.1"/>
</dbReference>
<protein>
    <submittedName>
        <fullName evidence="4">DUF3450 domain-containing protein</fullName>
    </submittedName>
</protein>
<keyword evidence="3" id="KW-0732">Signal</keyword>
<evidence type="ECO:0000256" key="2">
    <source>
        <dbReference type="SAM" id="MobiDB-lite"/>
    </source>
</evidence>
<evidence type="ECO:0000313" key="4">
    <source>
        <dbReference type="EMBL" id="MEZ6852328.1"/>
    </source>
</evidence>
<evidence type="ECO:0000256" key="3">
    <source>
        <dbReference type="SAM" id="SignalP"/>
    </source>
</evidence>
<name>A0ABV4JSA4_9BACT</name>
<proteinExistence type="predicted"/>
<comment type="caution">
    <text evidence="4">The sequence shown here is derived from an EMBL/GenBank/DDBJ whole genome shotgun (WGS) entry which is preliminary data.</text>
</comment>
<keyword evidence="1" id="KW-0175">Coiled coil</keyword>
<reference evidence="4 5" key="1">
    <citation type="submission" date="2024-07" db="EMBL/GenBank/DDBJ databases">
        <title>Active virus-host system and metabolic interactions in a Lokiarchaeon culture.</title>
        <authorList>
            <person name="Ponce Toledo R.I."/>
            <person name="Rodrigues Oliveira T."/>
            <person name="Schleper C."/>
        </authorList>
    </citation>
    <scope>NUCLEOTIDE SEQUENCE [LARGE SCALE GENOMIC DNA]</scope>
    <source>
        <strain evidence="4 5">B35</strain>
    </source>
</reference>
<keyword evidence="5" id="KW-1185">Reference proteome</keyword>
<evidence type="ECO:0000256" key="1">
    <source>
        <dbReference type="SAM" id="Coils"/>
    </source>
</evidence>
<organism evidence="4 5">
    <name type="scientific">Halodesulfovibrio aestuarii</name>
    <dbReference type="NCBI Taxonomy" id="126333"/>
    <lineage>
        <taxon>Bacteria</taxon>
        <taxon>Pseudomonadati</taxon>
        <taxon>Thermodesulfobacteriota</taxon>
        <taxon>Desulfovibrionia</taxon>
        <taxon>Desulfovibrionales</taxon>
        <taxon>Desulfovibrionaceae</taxon>
        <taxon>Halodesulfovibrio</taxon>
    </lineage>
</organism>
<dbReference type="Proteomes" id="UP001568358">
    <property type="component" value="Unassembled WGS sequence"/>
</dbReference>
<feature type="coiled-coil region" evidence="1">
    <location>
        <begin position="41"/>
        <end position="103"/>
    </location>
</feature>
<gene>
    <name evidence="4" type="ORF">AB2Z07_02070</name>
</gene>
<feature type="signal peptide" evidence="3">
    <location>
        <begin position="1"/>
        <end position="25"/>
    </location>
</feature>
<dbReference type="InterPro" id="IPR016866">
    <property type="entry name" value="UCP028069"/>
</dbReference>
<sequence length="275" mass="31183">MFQYFYRVFSFIIGGLLLLSPSAYANPEQATQLISATISTEQKAQKEIQKWQQEKQSVIAQIDNKQFELDWLTYQNKKYARYIEKIKANIDEMKRQQQELNVIANTIDPLLGSTVTRLKNFIAQDQPFLSVERHERIANIQSALADPHTSQAERLRRVLEALEIETAYGDSIELGDEQVVFNGTPLHATTLRAGRLGYYCISPDKTEVGFWNPEQKQFTALDKKNAQLVLNLQTIARRKQIVEITPLPILTGNVKENSTTPSTSAVAATKPQGIQ</sequence>
<feature type="region of interest" description="Disordered" evidence="2">
    <location>
        <begin position="253"/>
        <end position="275"/>
    </location>
</feature>
<dbReference type="Pfam" id="PF11932">
    <property type="entry name" value="DUF3450"/>
    <property type="match status" value="1"/>
</dbReference>
<dbReference type="EMBL" id="JBFSOO010000001">
    <property type="protein sequence ID" value="MEZ6852328.1"/>
    <property type="molecule type" value="Genomic_DNA"/>
</dbReference>
<feature type="compositionally biased region" description="Low complexity" evidence="2">
    <location>
        <begin position="258"/>
        <end position="269"/>
    </location>
</feature>
<evidence type="ECO:0000313" key="5">
    <source>
        <dbReference type="Proteomes" id="UP001568358"/>
    </source>
</evidence>